<name>A0A4R3YF84_9PROT</name>
<evidence type="ECO:0000256" key="6">
    <source>
        <dbReference type="SAM" id="Phobius"/>
    </source>
</evidence>
<dbReference type="CDD" id="cd06225">
    <property type="entry name" value="HAMP"/>
    <property type="match status" value="1"/>
</dbReference>
<comment type="subcellular location">
    <subcellularLocation>
        <location evidence="1">Membrane</location>
    </subcellularLocation>
</comment>
<evidence type="ECO:0000256" key="2">
    <source>
        <dbReference type="ARBA" id="ARBA00023224"/>
    </source>
</evidence>
<evidence type="ECO:0000259" key="8">
    <source>
        <dbReference type="PROSITE" id="PS50885"/>
    </source>
</evidence>
<dbReference type="GO" id="GO:0016020">
    <property type="term" value="C:membrane"/>
    <property type="evidence" value="ECO:0007669"/>
    <property type="project" value="UniProtKB-SubCell"/>
</dbReference>
<dbReference type="GO" id="GO:0007165">
    <property type="term" value="P:signal transduction"/>
    <property type="evidence" value="ECO:0007669"/>
    <property type="project" value="UniProtKB-KW"/>
</dbReference>
<evidence type="ECO:0000313" key="9">
    <source>
        <dbReference type="EMBL" id="TCV90786.1"/>
    </source>
</evidence>
<evidence type="ECO:0000256" key="5">
    <source>
        <dbReference type="SAM" id="Coils"/>
    </source>
</evidence>
<dbReference type="PROSITE" id="PS50885">
    <property type="entry name" value="HAMP"/>
    <property type="match status" value="1"/>
</dbReference>
<dbReference type="InterPro" id="IPR003660">
    <property type="entry name" value="HAMP_dom"/>
</dbReference>
<dbReference type="GO" id="GO:0004888">
    <property type="term" value="F:transmembrane signaling receptor activity"/>
    <property type="evidence" value="ECO:0007669"/>
    <property type="project" value="InterPro"/>
</dbReference>
<keyword evidence="10" id="KW-1185">Reference proteome</keyword>
<proteinExistence type="inferred from homology"/>
<dbReference type="InterPro" id="IPR004090">
    <property type="entry name" value="Chemotax_Me-accpt_rcpt"/>
</dbReference>
<feature type="domain" description="HAMP" evidence="8">
    <location>
        <begin position="210"/>
        <end position="264"/>
    </location>
</feature>
<dbReference type="SUPFAM" id="SSF58104">
    <property type="entry name" value="Methyl-accepting chemotaxis protein (MCP) signaling domain"/>
    <property type="match status" value="1"/>
</dbReference>
<feature type="transmembrane region" description="Helical" evidence="6">
    <location>
        <begin position="186"/>
        <end position="210"/>
    </location>
</feature>
<dbReference type="PANTHER" id="PTHR32089">
    <property type="entry name" value="METHYL-ACCEPTING CHEMOTAXIS PROTEIN MCPB"/>
    <property type="match status" value="1"/>
</dbReference>
<organism evidence="9 10">
    <name type="scientific">Sulfurirhabdus autotrophica</name>
    <dbReference type="NCBI Taxonomy" id="1706046"/>
    <lineage>
        <taxon>Bacteria</taxon>
        <taxon>Pseudomonadati</taxon>
        <taxon>Pseudomonadota</taxon>
        <taxon>Betaproteobacteria</taxon>
        <taxon>Nitrosomonadales</taxon>
        <taxon>Sulfuricellaceae</taxon>
        <taxon>Sulfurirhabdus</taxon>
    </lineage>
</organism>
<dbReference type="SMART" id="SM00283">
    <property type="entry name" value="MA"/>
    <property type="match status" value="1"/>
</dbReference>
<dbReference type="Gene3D" id="1.10.287.950">
    <property type="entry name" value="Methyl-accepting chemotaxis protein"/>
    <property type="match status" value="1"/>
</dbReference>
<protein>
    <submittedName>
        <fullName evidence="9">Methyl-accepting chemotaxis protein</fullName>
    </submittedName>
</protein>
<comment type="similarity">
    <text evidence="3">Belongs to the methyl-accepting chemotaxis (MCP) protein family.</text>
</comment>
<dbReference type="PROSITE" id="PS50111">
    <property type="entry name" value="CHEMOTAXIS_TRANSDUC_2"/>
    <property type="match status" value="1"/>
</dbReference>
<feature type="domain" description="Methyl-accepting transducer" evidence="7">
    <location>
        <begin position="269"/>
        <end position="505"/>
    </location>
</feature>
<evidence type="ECO:0000313" key="10">
    <source>
        <dbReference type="Proteomes" id="UP000295367"/>
    </source>
</evidence>
<reference evidence="9 10" key="1">
    <citation type="submission" date="2019-03" db="EMBL/GenBank/DDBJ databases">
        <title>Genomic Encyclopedia of Type Strains, Phase IV (KMG-IV): sequencing the most valuable type-strain genomes for metagenomic binning, comparative biology and taxonomic classification.</title>
        <authorList>
            <person name="Goeker M."/>
        </authorList>
    </citation>
    <scope>NUCLEOTIDE SEQUENCE [LARGE SCALE GENOMIC DNA]</scope>
    <source>
        <strain evidence="9 10">DSM 100309</strain>
    </source>
</reference>
<keyword evidence="6" id="KW-0812">Transmembrane</keyword>
<dbReference type="InterPro" id="IPR004089">
    <property type="entry name" value="MCPsignal_dom"/>
</dbReference>
<dbReference type="EMBL" id="SMCO01000001">
    <property type="protein sequence ID" value="TCV90786.1"/>
    <property type="molecule type" value="Genomic_DNA"/>
</dbReference>
<dbReference type="AlphaFoldDB" id="A0A4R3YF84"/>
<evidence type="ECO:0000256" key="4">
    <source>
        <dbReference type="PROSITE-ProRule" id="PRU00284"/>
    </source>
</evidence>
<dbReference type="OrthoDB" id="9177860at2"/>
<keyword evidence="5" id="KW-0175">Coiled coil</keyword>
<sequence>MFKNIKSIRTKLMLSTGLATILVLAALVIALLSIQQVTAEFLKVMNHDQPQLQAYNDMYAQGLQGGQALRNLVLDPSNKKSLENLDVSVADFKEAQSVANRLLEQQETEEAKMLQEIASKWEITLAARERVKAVLGTNQAEAMAILNKDERPAWRDVREDLIKLKDLQHEFLEATKNQVAAAAKKALFISIVLGIVAVVIGNFLVLFVMAQIKKSMDTLNLFMADLASGKGDLTKRMVITCKDEIGRTSESFNQFMKNMQSVINEIQSNADQVASAASELSATSSHVSESSRVQNEAASATAASVEELTVSIASVADTASEVDQLSKESLELTRKGNESLSELVGELDLAESAVNEIASSVQEFVSSTSVITNMTKQVKDIAEQTNLLALNAAIEAARAGEQGRGFAVVADEVRKLAEKSAQSASEIDSVTQKLGQQSANVEKSIQKGIHSLQSSQEFMENVAIALGEANGSVAQASHGVDNITASVKEQKSASNAIAQNIEKIAQMAEENDSAIQETSDAAHNLEQLAANLQNVASRFKV</sequence>
<dbReference type="GO" id="GO:0006935">
    <property type="term" value="P:chemotaxis"/>
    <property type="evidence" value="ECO:0007669"/>
    <property type="project" value="InterPro"/>
</dbReference>
<keyword evidence="6" id="KW-1133">Transmembrane helix</keyword>
<dbReference type="SMART" id="SM00304">
    <property type="entry name" value="HAMP"/>
    <property type="match status" value="1"/>
</dbReference>
<accession>A0A4R3YF84</accession>
<dbReference type="FunFam" id="1.10.287.950:FF:000001">
    <property type="entry name" value="Methyl-accepting chemotaxis sensory transducer"/>
    <property type="match status" value="1"/>
</dbReference>
<evidence type="ECO:0000259" key="7">
    <source>
        <dbReference type="PROSITE" id="PS50111"/>
    </source>
</evidence>
<dbReference type="PANTHER" id="PTHR32089:SF112">
    <property type="entry name" value="LYSOZYME-LIKE PROTEIN-RELATED"/>
    <property type="match status" value="1"/>
</dbReference>
<dbReference type="PRINTS" id="PR00260">
    <property type="entry name" value="CHEMTRNSDUCR"/>
</dbReference>
<evidence type="ECO:0000256" key="1">
    <source>
        <dbReference type="ARBA" id="ARBA00004370"/>
    </source>
</evidence>
<keyword evidence="6" id="KW-0472">Membrane</keyword>
<gene>
    <name evidence="9" type="ORF">EDC63_101760</name>
</gene>
<keyword evidence="2 4" id="KW-0807">Transducer</keyword>
<dbReference type="Proteomes" id="UP000295367">
    <property type="component" value="Unassembled WGS sequence"/>
</dbReference>
<dbReference type="Pfam" id="PF00015">
    <property type="entry name" value="MCPsignal"/>
    <property type="match status" value="1"/>
</dbReference>
<comment type="caution">
    <text evidence="9">The sequence shown here is derived from an EMBL/GenBank/DDBJ whole genome shotgun (WGS) entry which is preliminary data.</text>
</comment>
<feature type="coiled-coil region" evidence="5">
    <location>
        <begin position="497"/>
        <end position="535"/>
    </location>
</feature>
<evidence type="ECO:0000256" key="3">
    <source>
        <dbReference type="ARBA" id="ARBA00029447"/>
    </source>
</evidence>